<accession>A0A9W7GCF8</accession>
<dbReference type="Proteomes" id="UP001165065">
    <property type="component" value="Unassembled WGS sequence"/>
</dbReference>
<gene>
    <name evidence="1" type="ORF">TrCOL_g12440</name>
</gene>
<name>A0A9W7GCF8_9STRA</name>
<evidence type="ECO:0000313" key="1">
    <source>
        <dbReference type="EMBL" id="GMI41107.1"/>
    </source>
</evidence>
<organism evidence="1 2">
    <name type="scientific">Triparma columacea</name>
    <dbReference type="NCBI Taxonomy" id="722753"/>
    <lineage>
        <taxon>Eukaryota</taxon>
        <taxon>Sar</taxon>
        <taxon>Stramenopiles</taxon>
        <taxon>Ochrophyta</taxon>
        <taxon>Bolidophyceae</taxon>
        <taxon>Parmales</taxon>
        <taxon>Triparmaceae</taxon>
        <taxon>Triparma</taxon>
    </lineage>
</organism>
<reference evidence="2" key="1">
    <citation type="journal article" date="2023" name="Commun. Biol.">
        <title>Genome analysis of Parmales, the sister group of diatoms, reveals the evolutionary specialization of diatoms from phago-mixotrophs to photoautotrophs.</title>
        <authorList>
            <person name="Ban H."/>
            <person name="Sato S."/>
            <person name="Yoshikawa S."/>
            <person name="Yamada K."/>
            <person name="Nakamura Y."/>
            <person name="Ichinomiya M."/>
            <person name="Sato N."/>
            <person name="Blanc-Mathieu R."/>
            <person name="Endo H."/>
            <person name="Kuwata A."/>
            <person name="Ogata H."/>
        </authorList>
    </citation>
    <scope>NUCLEOTIDE SEQUENCE [LARGE SCALE GENOMIC DNA]</scope>
</reference>
<evidence type="ECO:0000313" key="2">
    <source>
        <dbReference type="Proteomes" id="UP001165065"/>
    </source>
</evidence>
<proteinExistence type="predicted"/>
<dbReference type="AlphaFoldDB" id="A0A9W7GCF8"/>
<dbReference type="OrthoDB" id="10586906at2759"/>
<protein>
    <submittedName>
        <fullName evidence="1">Uncharacterized protein</fullName>
    </submittedName>
</protein>
<comment type="caution">
    <text evidence="1">The sequence shown here is derived from an EMBL/GenBank/DDBJ whole genome shotgun (WGS) entry which is preliminary data.</text>
</comment>
<dbReference type="EMBL" id="BRYA01000142">
    <property type="protein sequence ID" value="GMI41107.1"/>
    <property type="molecule type" value="Genomic_DNA"/>
</dbReference>
<sequence>MSASSASVFGGTQQKNIQIAGRVVDNWDGTYSVYFHLPYPGVYEGMVTFDHTACTGYRLKNEASGNFLGSKALKFKIHHHVEPPPTASPVKIIENSVNPEVLSFLSNTGHYLNVRWLASPVSCSIPSTPPPPKNVGFAGDSTTGQIAKCFYGGNAEVNPQSPLDHILDPTNACMDNRFSRLKSIPQSSPFDSAILSVQASVLSSTFGQTCGLGSGYASFTSIQDYCHLPIMAKGTNWAKKSEEVVENFVKGANRNADFSPTTMVIGESAHIQASYSYEEFVEKLGKVRDLVNSGGAGLDNGNVLVWRENWPISDYCIKECDYTSKAPEENVEAMEKGGVGSKLSGAQAYLHRSLTMDLVHFGTGGKARWVESYWLGKAYYKRAPREEMKCWFEACDDVRRFDGNYYDIRHMPNDVVENTVVEILKMWVT</sequence>
<keyword evidence="2" id="KW-1185">Reference proteome</keyword>